<comment type="caution">
    <text evidence="1">The sequence shown here is derived from an EMBL/GenBank/DDBJ whole genome shotgun (WGS) entry which is preliminary data.</text>
</comment>
<reference evidence="1" key="3">
    <citation type="submission" date="2023-05" db="EMBL/GenBank/DDBJ databases">
        <authorList>
            <person name="Smith C.H."/>
        </authorList>
    </citation>
    <scope>NUCLEOTIDE SEQUENCE</scope>
    <source>
        <strain evidence="1">CHS0354</strain>
        <tissue evidence="1">Mantle</tissue>
    </source>
</reference>
<protein>
    <submittedName>
        <fullName evidence="1">Uncharacterized protein</fullName>
    </submittedName>
</protein>
<organism evidence="1 2">
    <name type="scientific">Potamilus streckersoni</name>
    <dbReference type="NCBI Taxonomy" id="2493646"/>
    <lineage>
        <taxon>Eukaryota</taxon>
        <taxon>Metazoa</taxon>
        <taxon>Spiralia</taxon>
        <taxon>Lophotrochozoa</taxon>
        <taxon>Mollusca</taxon>
        <taxon>Bivalvia</taxon>
        <taxon>Autobranchia</taxon>
        <taxon>Heteroconchia</taxon>
        <taxon>Palaeoheterodonta</taxon>
        <taxon>Unionida</taxon>
        <taxon>Unionoidea</taxon>
        <taxon>Unionidae</taxon>
        <taxon>Ambleminae</taxon>
        <taxon>Lampsilini</taxon>
        <taxon>Potamilus</taxon>
    </lineage>
</organism>
<name>A0AAE0RUN9_9BIVA</name>
<feature type="non-terminal residue" evidence="1">
    <location>
        <position position="1"/>
    </location>
</feature>
<dbReference type="EMBL" id="JAEAOA010001962">
    <property type="protein sequence ID" value="KAK3579956.1"/>
    <property type="molecule type" value="Genomic_DNA"/>
</dbReference>
<proteinExistence type="predicted"/>
<dbReference type="AlphaFoldDB" id="A0AAE0RUN9"/>
<reference evidence="1" key="2">
    <citation type="journal article" date="2021" name="Genome Biol. Evol.">
        <title>Developing a high-quality reference genome for a parasitic bivalve with doubly uniparental inheritance (Bivalvia: Unionida).</title>
        <authorList>
            <person name="Smith C.H."/>
        </authorList>
    </citation>
    <scope>NUCLEOTIDE SEQUENCE</scope>
    <source>
        <strain evidence="1">CHS0354</strain>
        <tissue evidence="1">Mantle</tissue>
    </source>
</reference>
<evidence type="ECO:0000313" key="2">
    <source>
        <dbReference type="Proteomes" id="UP001195483"/>
    </source>
</evidence>
<keyword evidence="2" id="KW-1185">Reference proteome</keyword>
<reference evidence="1" key="1">
    <citation type="journal article" date="2021" name="Genome Biol. Evol.">
        <title>A High-Quality Reference Genome for a Parasitic Bivalve with Doubly Uniparental Inheritance (Bivalvia: Unionida).</title>
        <authorList>
            <person name="Smith C.H."/>
        </authorList>
    </citation>
    <scope>NUCLEOTIDE SEQUENCE</scope>
    <source>
        <strain evidence="1">CHS0354</strain>
    </source>
</reference>
<evidence type="ECO:0000313" key="1">
    <source>
        <dbReference type="EMBL" id="KAK3579956.1"/>
    </source>
</evidence>
<accession>A0AAE0RUN9</accession>
<sequence length="51" mass="6106">TTQQLRKLGMQLGIRQCRWRMWTWRWITALHNSCEESGMKNDCSRIGIPDL</sequence>
<gene>
    <name evidence="1" type="ORF">CHS0354_033474</name>
</gene>
<dbReference type="Proteomes" id="UP001195483">
    <property type="component" value="Unassembled WGS sequence"/>
</dbReference>